<evidence type="ECO:0000259" key="2">
    <source>
        <dbReference type="Pfam" id="PF24477"/>
    </source>
</evidence>
<keyword evidence="4" id="KW-1185">Reference proteome</keyword>
<proteinExistence type="predicted"/>
<dbReference type="GO" id="GO:0034455">
    <property type="term" value="C:t-UTP complex"/>
    <property type="evidence" value="ECO:0007669"/>
    <property type="project" value="TreeGrafter"/>
</dbReference>
<dbReference type="InterPro" id="IPR040191">
    <property type="entry name" value="UTP10"/>
</dbReference>
<evidence type="ECO:0000313" key="3">
    <source>
        <dbReference type="EMBL" id="KAE9465053.1"/>
    </source>
</evidence>
<feature type="non-terminal residue" evidence="3">
    <location>
        <position position="1"/>
    </location>
</feature>
<organism evidence="3 4">
    <name type="scientific">Rhododendron williamsianum</name>
    <dbReference type="NCBI Taxonomy" id="262921"/>
    <lineage>
        <taxon>Eukaryota</taxon>
        <taxon>Viridiplantae</taxon>
        <taxon>Streptophyta</taxon>
        <taxon>Embryophyta</taxon>
        <taxon>Tracheophyta</taxon>
        <taxon>Spermatophyta</taxon>
        <taxon>Magnoliopsida</taxon>
        <taxon>eudicotyledons</taxon>
        <taxon>Gunneridae</taxon>
        <taxon>Pentapetalae</taxon>
        <taxon>asterids</taxon>
        <taxon>Ericales</taxon>
        <taxon>Ericaceae</taxon>
        <taxon>Ericoideae</taxon>
        <taxon>Rhodoreae</taxon>
        <taxon>Rhododendron</taxon>
    </lineage>
</organism>
<accession>A0A6A4M0X1</accession>
<protein>
    <submittedName>
        <fullName evidence="3">Uncharacterized protein</fullName>
    </submittedName>
</protein>
<sequence length="605" mass="67690">MATSIASQLQAIKSLIKTSDSDPRKRPFTRPSILFNPKEAADLDLDTLLSIAISGLEVLVSADERFRNYKNDLFSHKSRELDRELMGIEENNQINIAVSSYLRLLSGYFQLPSALKTLEYLIRRVHVYNTEELILCALPYHDTHVFVRIVQLLDTGNSKWKFLDGVKASGAPPPRQVIVQQCIRDRGVLEALCNYASPTKKFHPSKAVISFCTAVVVEVLGSLTTLDDDVVKRVLPYVLSGLQLDAKGGLDLKAGALMTVGLLASRVALSPKLVNSLIRSIAELQSVVIFPKKAVDSLKEIRDVSGILAGLTKEFNIDKFLAVFLESLLEYRSSQKKNEPISSESGSWAKQILISINKMYPSEFLGAVHSFLEDAKVQSKNDGSIDEILCRILDGNLDLSIDVSDSKIWFALEHPKAEVRRSALSGLNAFGVLKEKSVGSEVMFFYFLFLPLTVNRLDVCICPPALIDALENVLQRCLGIVMSKSKVKFEGFRIDQGIKVAILPEYYHSQQPGEGKFWRVCCKLIMTLNYDLCLQMLDHEHISSTNMDTIRGMTETLSMHPEEYMPWLVECCKFSELSKTFFFLVLLQSFTMPKIGILTGYAASF</sequence>
<dbReference type="InterPro" id="IPR022125">
    <property type="entry name" value="U3snoRNP10_N"/>
</dbReference>
<dbReference type="EMBL" id="QEFC01000307">
    <property type="protein sequence ID" value="KAE9465053.1"/>
    <property type="molecule type" value="Genomic_DNA"/>
</dbReference>
<dbReference type="GO" id="GO:0030686">
    <property type="term" value="C:90S preribosome"/>
    <property type="evidence" value="ECO:0007669"/>
    <property type="project" value="TreeGrafter"/>
</dbReference>
<reference evidence="3 4" key="1">
    <citation type="journal article" date="2019" name="Genome Biol. Evol.">
        <title>The Rhododendron genome and chromosomal organization provide insight into shared whole-genome duplications across the heath family (Ericaceae).</title>
        <authorList>
            <person name="Soza V.L."/>
            <person name="Lindsley D."/>
            <person name="Waalkes A."/>
            <person name="Ramage E."/>
            <person name="Patwardhan R.P."/>
            <person name="Burton J.N."/>
            <person name="Adey A."/>
            <person name="Kumar A."/>
            <person name="Qiu R."/>
            <person name="Shendure J."/>
            <person name="Hall B."/>
        </authorList>
    </citation>
    <scope>NUCLEOTIDE SEQUENCE [LARGE SCALE GENOMIC DNA]</scope>
    <source>
        <strain evidence="3">RSF 1966-606</strain>
    </source>
</reference>
<comment type="caution">
    <text evidence="3">The sequence shown here is derived from an EMBL/GenBank/DDBJ whole genome shotgun (WGS) entry which is preliminary data.</text>
</comment>
<dbReference type="Pfam" id="PF24477">
    <property type="entry name" value="ARM_At3g06530"/>
    <property type="match status" value="1"/>
</dbReference>
<dbReference type="PANTHER" id="PTHR13457">
    <property type="entry name" value="BAP28"/>
    <property type="match status" value="1"/>
</dbReference>
<dbReference type="GO" id="GO:0032040">
    <property type="term" value="C:small-subunit processome"/>
    <property type="evidence" value="ECO:0007669"/>
    <property type="project" value="TreeGrafter"/>
</dbReference>
<dbReference type="PANTHER" id="PTHR13457:SF1">
    <property type="entry name" value="HEAT REPEAT-CONTAINING PROTEIN 1"/>
    <property type="match status" value="1"/>
</dbReference>
<dbReference type="OrthoDB" id="31183at2759"/>
<gene>
    <name evidence="3" type="ORF">C3L33_03054</name>
</gene>
<evidence type="ECO:0000313" key="4">
    <source>
        <dbReference type="Proteomes" id="UP000428333"/>
    </source>
</evidence>
<dbReference type="Pfam" id="PF12397">
    <property type="entry name" value="U3snoRNP10"/>
    <property type="match status" value="1"/>
</dbReference>
<dbReference type="GO" id="GO:0045943">
    <property type="term" value="P:positive regulation of transcription by RNA polymerase I"/>
    <property type="evidence" value="ECO:0007669"/>
    <property type="project" value="TreeGrafter"/>
</dbReference>
<evidence type="ECO:0000259" key="1">
    <source>
        <dbReference type="Pfam" id="PF12397"/>
    </source>
</evidence>
<dbReference type="AlphaFoldDB" id="A0A6A4M0X1"/>
<dbReference type="Proteomes" id="UP000428333">
    <property type="component" value="Linkage Group LG02"/>
</dbReference>
<dbReference type="GO" id="GO:0000462">
    <property type="term" value="P:maturation of SSU-rRNA from tricistronic rRNA transcript (SSU-rRNA, 5.8S rRNA, LSU-rRNA)"/>
    <property type="evidence" value="ECO:0007669"/>
    <property type="project" value="TreeGrafter"/>
</dbReference>
<dbReference type="GO" id="GO:0030515">
    <property type="term" value="F:snoRNA binding"/>
    <property type="evidence" value="ECO:0007669"/>
    <property type="project" value="TreeGrafter"/>
</dbReference>
<dbReference type="InterPro" id="IPR056384">
    <property type="entry name" value="ARM_At3g06530"/>
</dbReference>
<name>A0A6A4M0X1_9ERIC</name>
<feature type="domain" description="At3g06530-like ARM-repeats" evidence="2">
    <location>
        <begin position="535"/>
        <end position="594"/>
    </location>
</feature>
<feature type="domain" description="U3 small nucleolar RNA-associated protein 10 N-terminal" evidence="1">
    <location>
        <begin position="230"/>
        <end position="328"/>
    </location>
</feature>